<dbReference type="Proteomes" id="UP001179280">
    <property type="component" value="Unassembled WGS sequence"/>
</dbReference>
<accession>A0ABS2SRJ2</accession>
<reference evidence="1" key="1">
    <citation type="submission" date="2021-01" db="EMBL/GenBank/DDBJ databases">
        <title>Genomic Encyclopedia of Type Strains, Phase IV (KMG-IV): sequencing the most valuable type-strain genomes for metagenomic binning, comparative biology and taxonomic classification.</title>
        <authorList>
            <person name="Goeker M."/>
        </authorList>
    </citation>
    <scope>NUCLEOTIDE SEQUENCE</scope>
    <source>
        <strain evidence="1">DSM 21943</strain>
    </source>
</reference>
<dbReference type="RefSeq" id="WP_204463581.1">
    <property type="nucleotide sequence ID" value="NZ_JAFBCV010000001.1"/>
</dbReference>
<comment type="caution">
    <text evidence="1">The sequence shown here is derived from an EMBL/GenBank/DDBJ whole genome shotgun (WGS) entry which is preliminary data.</text>
</comment>
<dbReference type="PROSITE" id="PS51257">
    <property type="entry name" value="PROKAR_LIPOPROTEIN"/>
    <property type="match status" value="1"/>
</dbReference>
<protein>
    <submittedName>
        <fullName evidence="1">Uncharacterized protein</fullName>
    </submittedName>
</protein>
<gene>
    <name evidence="1" type="ORF">JOC54_000108</name>
</gene>
<sequence>MKTPNHLPYRLHSKRGDGIKRLTHFIVLALILTGCASDNEQTNSTENPTAEEILNRDSEANILLFNETVYQTNIDWVDELTLTKGEQIGEIEAQATEGNVALSEKMSTKVSVGSAIFEAVEREDVLIVDENGELYYFYALVEG</sequence>
<evidence type="ECO:0000313" key="1">
    <source>
        <dbReference type="EMBL" id="MBM7836877.1"/>
    </source>
</evidence>
<proteinExistence type="predicted"/>
<evidence type="ECO:0000313" key="2">
    <source>
        <dbReference type="Proteomes" id="UP001179280"/>
    </source>
</evidence>
<dbReference type="EMBL" id="JAFBCV010000001">
    <property type="protein sequence ID" value="MBM7836877.1"/>
    <property type="molecule type" value="Genomic_DNA"/>
</dbReference>
<keyword evidence="2" id="KW-1185">Reference proteome</keyword>
<name>A0ABS2SRJ2_9BACI</name>
<organism evidence="1 2">
    <name type="scientific">Shouchella xiaoxiensis</name>
    <dbReference type="NCBI Taxonomy" id="766895"/>
    <lineage>
        <taxon>Bacteria</taxon>
        <taxon>Bacillati</taxon>
        <taxon>Bacillota</taxon>
        <taxon>Bacilli</taxon>
        <taxon>Bacillales</taxon>
        <taxon>Bacillaceae</taxon>
        <taxon>Shouchella</taxon>
    </lineage>
</organism>